<name>A0A645IJC1_9ZZZZ</name>
<dbReference type="AlphaFoldDB" id="A0A645IJC1"/>
<organism evidence="1">
    <name type="scientific">bioreactor metagenome</name>
    <dbReference type="NCBI Taxonomy" id="1076179"/>
    <lineage>
        <taxon>unclassified sequences</taxon>
        <taxon>metagenomes</taxon>
        <taxon>ecological metagenomes</taxon>
    </lineage>
</organism>
<sequence length="43" mass="4851">MGEQAEILEHHRNLFAPKLCNPVAVIGDDVFPVHDDLARRRAV</sequence>
<proteinExistence type="predicted"/>
<dbReference type="EMBL" id="VSSQ01108906">
    <property type="protein sequence ID" value="MPN47423.1"/>
    <property type="molecule type" value="Genomic_DNA"/>
</dbReference>
<comment type="caution">
    <text evidence="1">The sequence shown here is derived from an EMBL/GenBank/DDBJ whole genome shotgun (WGS) entry which is preliminary data.</text>
</comment>
<protein>
    <submittedName>
        <fullName evidence="1">Uncharacterized protein</fullName>
    </submittedName>
</protein>
<accession>A0A645IJC1</accession>
<evidence type="ECO:0000313" key="1">
    <source>
        <dbReference type="EMBL" id="MPN47423.1"/>
    </source>
</evidence>
<gene>
    <name evidence="1" type="ORF">SDC9_195025</name>
</gene>
<reference evidence="1" key="1">
    <citation type="submission" date="2019-08" db="EMBL/GenBank/DDBJ databases">
        <authorList>
            <person name="Kucharzyk K."/>
            <person name="Murdoch R.W."/>
            <person name="Higgins S."/>
            <person name="Loffler F."/>
        </authorList>
    </citation>
    <scope>NUCLEOTIDE SEQUENCE</scope>
</reference>